<organism evidence="1 2">
    <name type="scientific">Buddleja alternifolia</name>
    <dbReference type="NCBI Taxonomy" id="168488"/>
    <lineage>
        <taxon>Eukaryota</taxon>
        <taxon>Viridiplantae</taxon>
        <taxon>Streptophyta</taxon>
        <taxon>Embryophyta</taxon>
        <taxon>Tracheophyta</taxon>
        <taxon>Spermatophyta</taxon>
        <taxon>Magnoliopsida</taxon>
        <taxon>eudicotyledons</taxon>
        <taxon>Gunneridae</taxon>
        <taxon>Pentapetalae</taxon>
        <taxon>asterids</taxon>
        <taxon>lamiids</taxon>
        <taxon>Lamiales</taxon>
        <taxon>Scrophulariaceae</taxon>
        <taxon>Buddlejeae</taxon>
        <taxon>Buddleja</taxon>
    </lineage>
</organism>
<gene>
    <name evidence="1" type="ORF">BUALT_Bualt03G0171100</name>
</gene>
<dbReference type="PANTHER" id="PTHR31286:SF180">
    <property type="entry name" value="OS10G0362600 PROTEIN"/>
    <property type="match status" value="1"/>
</dbReference>
<dbReference type="Proteomes" id="UP000826271">
    <property type="component" value="Unassembled WGS sequence"/>
</dbReference>
<proteinExistence type="predicted"/>
<evidence type="ECO:0000313" key="2">
    <source>
        <dbReference type="Proteomes" id="UP000826271"/>
    </source>
</evidence>
<dbReference type="EMBL" id="WHWC01000003">
    <property type="protein sequence ID" value="KAG8386654.1"/>
    <property type="molecule type" value="Genomic_DNA"/>
</dbReference>
<dbReference type="InterPro" id="IPR040256">
    <property type="entry name" value="At4g02000-like"/>
</dbReference>
<evidence type="ECO:0008006" key="3">
    <source>
        <dbReference type="Google" id="ProtNLM"/>
    </source>
</evidence>
<protein>
    <recommendedName>
        <fullName evidence="3">DUF4283 domain-containing protein</fullName>
    </recommendedName>
</protein>
<comment type="caution">
    <text evidence="1">The sequence shown here is derived from an EMBL/GenBank/DDBJ whole genome shotgun (WGS) entry which is preliminary data.</text>
</comment>
<accession>A0AAV6XVG6</accession>
<keyword evidence="2" id="KW-1185">Reference proteome</keyword>
<dbReference type="PANTHER" id="PTHR31286">
    <property type="entry name" value="GLYCINE-RICH CELL WALL STRUCTURAL PROTEIN 1.8-LIKE"/>
    <property type="match status" value="1"/>
</dbReference>
<reference evidence="1" key="1">
    <citation type="submission" date="2019-10" db="EMBL/GenBank/DDBJ databases">
        <authorList>
            <person name="Zhang R."/>
            <person name="Pan Y."/>
            <person name="Wang J."/>
            <person name="Ma R."/>
            <person name="Yu S."/>
        </authorList>
    </citation>
    <scope>NUCLEOTIDE SEQUENCE</scope>
    <source>
        <strain evidence="1">LA-IB0</strain>
        <tissue evidence="1">Leaf</tissue>
    </source>
</reference>
<name>A0AAV6XVG6_9LAMI</name>
<dbReference type="AlphaFoldDB" id="A0AAV6XVG6"/>
<sequence>MHYIRSQQKKPYVVITLATMASPPQDQSGPANNISDPTYARKLKENILSEEVVARSTKKAFVEGVDSKVIVTSSMFNGCQTIFGSKEEDDYMAAPYQYSLVGKVWIKQTWYFDGFPMRVLKWTSDFDPTEESPIMLVWIKVFDLRPHWFHRHFLYHVANLIRKPLKLDEATAEIENPMFARMCVEINVLDKLVPNVPIQIDGKTRYSKFTYEGIPEYCKIFHHRGHAMAACFERKEKVD</sequence>
<evidence type="ECO:0000313" key="1">
    <source>
        <dbReference type="EMBL" id="KAG8386654.1"/>
    </source>
</evidence>